<feature type="non-terminal residue" evidence="2">
    <location>
        <position position="196"/>
    </location>
</feature>
<dbReference type="SUPFAM" id="SSF47413">
    <property type="entry name" value="lambda repressor-like DNA-binding domains"/>
    <property type="match status" value="1"/>
</dbReference>
<dbReference type="InterPro" id="IPR001387">
    <property type="entry name" value="Cro/C1-type_HTH"/>
</dbReference>
<gene>
    <name evidence="2" type="ORF">G3M58_82065</name>
</gene>
<dbReference type="CDD" id="cd00093">
    <property type="entry name" value="HTH_XRE"/>
    <property type="match status" value="1"/>
</dbReference>
<dbReference type="EMBL" id="JAAGMN010008786">
    <property type="protein sequence ID" value="NEE20838.1"/>
    <property type="molecule type" value="Genomic_DNA"/>
</dbReference>
<comment type="caution">
    <text evidence="2">The sequence shown here is derived from an EMBL/GenBank/DDBJ whole genome shotgun (WGS) entry which is preliminary data.</text>
</comment>
<protein>
    <submittedName>
        <fullName evidence="2">Helix-turn-helix domain-containing protein</fullName>
    </submittedName>
</protein>
<sequence length="196" mass="22344">RHFRERAGLSQEQLGKRIGYSKSQVAMVERGARPPKGAFVQQADEVLGAQGALIVAAPKPPKQTERRSPLPDWFTPFADEEEKAWALHTYENQVMPGLLQTEAYARAVFTSRYPTYDDDEIEEKVAARLQRQKLLSRRPLPDISFVLEMVVLTRPIGGRRVMKAQLHHLAEVARLRHVRIQLMDPYREDHAALDGP</sequence>
<dbReference type="Pfam" id="PF19054">
    <property type="entry name" value="DUF5753"/>
    <property type="match status" value="1"/>
</dbReference>
<dbReference type="InterPro" id="IPR010982">
    <property type="entry name" value="Lambda_DNA-bd_dom_sf"/>
</dbReference>
<dbReference type="Pfam" id="PF13560">
    <property type="entry name" value="HTH_31"/>
    <property type="match status" value="1"/>
</dbReference>
<dbReference type="AlphaFoldDB" id="A0A6G3XSN5"/>
<reference evidence="2" key="1">
    <citation type="submission" date="2020-01" db="EMBL/GenBank/DDBJ databases">
        <title>Insect and environment-associated Actinomycetes.</title>
        <authorList>
            <person name="Currrie C."/>
            <person name="Chevrette M."/>
            <person name="Carlson C."/>
            <person name="Stubbendieck R."/>
            <person name="Wendt-Pienkowski E."/>
        </authorList>
    </citation>
    <scope>NUCLEOTIDE SEQUENCE</scope>
    <source>
        <strain evidence="2">SID7499</strain>
    </source>
</reference>
<organism evidence="2">
    <name type="scientific">Streptomyces sp. SID7499</name>
    <dbReference type="NCBI Taxonomy" id="2706086"/>
    <lineage>
        <taxon>Bacteria</taxon>
        <taxon>Bacillati</taxon>
        <taxon>Actinomycetota</taxon>
        <taxon>Actinomycetes</taxon>
        <taxon>Kitasatosporales</taxon>
        <taxon>Streptomycetaceae</taxon>
        <taxon>Streptomyces</taxon>
    </lineage>
</organism>
<proteinExistence type="predicted"/>
<name>A0A6G3XSN5_9ACTN</name>
<dbReference type="PROSITE" id="PS50943">
    <property type="entry name" value="HTH_CROC1"/>
    <property type="match status" value="1"/>
</dbReference>
<feature type="non-terminal residue" evidence="2">
    <location>
        <position position="1"/>
    </location>
</feature>
<feature type="domain" description="HTH cro/C1-type" evidence="1">
    <location>
        <begin position="1"/>
        <end position="54"/>
    </location>
</feature>
<evidence type="ECO:0000313" key="2">
    <source>
        <dbReference type="EMBL" id="NEE20838.1"/>
    </source>
</evidence>
<evidence type="ECO:0000259" key="1">
    <source>
        <dbReference type="PROSITE" id="PS50943"/>
    </source>
</evidence>
<dbReference type="InterPro" id="IPR043917">
    <property type="entry name" value="DUF5753"/>
</dbReference>
<dbReference type="SMART" id="SM00530">
    <property type="entry name" value="HTH_XRE"/>
    <property type="match status" value="1"/>
</dbReference>
<accession>A0A6G3XSN5</accession>
<dbReference type="GO" id="GO:0003677">
    <property type="term" value="F:DNA binding"/>
    <property type="evidence" value="ECO:0007669"/>
    <property type="project" value="InterPro"/>
</dbReference>
<dbReference type="Gene3D" id="1.10.260.40">
    <property type="entry name" value="lambda repressor-like DNA-binding domains"/>
    <property type="match status" value="1"/>
</dbReference>